<evidence type="ECO:0000256" key="9">
    <source>
        <dbReference type="SAM" id="MobiDB-lite"/>
    </source>
</evidence>
<evidence type="ECO:0000256" key="2">
    <source>
        <dbReference type="ARBA" id="ARBA00022664"/>
    </source>
</evidence>
<sequence>MSERKVLSKYYPPDFDPSKIPRAKKTGRPEQQKVRLMAPFSMRCTACGEFIARGKKFNARKETVQGEVYLSIKVYRFYIRCPRCAAEITYKTDPKNSDYVAEHGATRNVESWREDLEALEERKKRVKERLGGDKSEAQDDEEDPMKALERRTVESKREMEILNALDEIRTRNARAERINKEQLLETVHRKNAEAGHTEQTEIDDLAAEEALVSTLFPARSSIDVPIDQETALQTAKARVLGTTAAVKEVYRRSPTAVESTVTGKRPATSNTLGVVLKPKKPKPADSQPPTVATAPAVSSHQKSKPVSPPKPAAGLSDLLGGYSSSDSDGDTD</sequence>
<keyword evidence="5 8" id="KW-0862">Zinc</keyword>
<evidence type="ECO:0000313" key="10">
    <source>
        <dbReference type="EMBL" id="KAJ1966775.1"/>
    </source>
</evidence>
<dbReference type="GO" id="GO:0000349">
    <property type="term" value="P:generation of catalytic spliceosome for first transesterification step"/>
    <property type="evidence" value="ECO:0007669"/>
    <property type="project" value="UniProtKB-UniRule"/>
</dbReference>
<proteinExistence type="inferred from homology"/>
<dbReference type="PANTHER" id="PTHR12111">
    <property type="entry name" value="SPLICING FACTOR YJU2"/>
    <property type="match status" value="1"/>
</dbReference>
<dbReference type="InterPro" id="IPR007590">
    <property type="entry name" value="Saf4/Yju2"/>
</dbReference>
<feature type="binding site" evidence="8">
    <location>
        <position position="81"/>
    </location>
    <ligand>
        <name>Zn(2+)</name>
        <dbReference type="ChEBI" id="CHEBI:29105"/>
    </ligand>
</feature>
<dbReference type="PANTHER" id="PTHR12111:SF1">
    <property type="entry name" value="SPLICING FACTOR YJU2"/>
    <property type="match status" value="1"/>
</dbReference>
<dbReference type="HAMAP" id="MF_03226">
    <property type="entry name" value="YJU2"/>
    <property type="match status" value="1"/>
</dbReference>
<evidence type="ECO:0000256" key="5">
    <source>
        <dbReference type="ARBA" id="ARBA00022833"/>
    </source>
</evidence>
<dbReference type="GO" id="GO:0046872">
    <property type="term" value="F:metal ion binding"/>
    <property type="evidence" value="ECO:0007669"/>
    <property type="project" value="UniProtKB-KW"/>
</dbReference>
<gene>
    <name evidence="10" type="primary">cwf16</name>
    <name evidence="10" type="ORF">IWQ62_002260</name>
</gene>
<evidence type="ECO:0000256" key="8">
    <source>
        <dbReference type="HAMAP-Rule" id="MF_03226"/>
    </source>
</evidence>
<keyword evidence="2" id="KW-0507">mRNA processing</keyword>
<reference evidence="10" key="1">
    <citation type="submission" date="2022-07" db="EMBL/GenBank/DDBJ databases">
        <title>Phylogenomic reconstructions and comparative analyses of Kickxellomycotina fungi.</title>
        <authorList>
            <person name="Reynolds N.K."/>
            <person name="Stajich J.E."/>
            <person name="Barry K."/>
            <person name="Grigoriev I.V."/>
            <person name="Crous P."/>
            <person name="Smith M.E."/>
        </authorList>
    </citation>
    <scope>NUCLEOTIDE SEQUENCE</scope>
    <source>
        <strain evidence="10">RSA 1196</strain>
    </source>
</reference>
<comment type="caution">
    <text evidence="10">The sequence shown here is derived from an EMBL/GenBank/DDBJ whole genome shotgun (WGS) entry which is preliminary data.</text>
</comment>
<feature type="region of interest" description="Disordered" evidence="9">
    <location>
        <begin position="253"/>
        <end position="332"/>
    </location>
</feature>
<dbReference type="GO" id="GO:0071006">
    <property type="term" value="C:U2-type catalytic step 1 spliceosome"/>
    <property type="evidence" value="ECO:0007669"/>
    <property type="project" value="UniProtKB-UniRule"/>
</dbReference>
<feature type="compositionally biased region" description="Polar residues" evidence="9">
    <location>
        <begin position="256"/>
        <end position="272"/>
    </location>
</feature>
<dbReference type="Pfam" id="PF04502">
    <property type="entry name" value="Saf4_Yju2"/>
    <property type="match status" value="1"/>
</dbReference>
<evidence type="ECO:0000256" key="4">
    <source>
        <dbReference type="ARBA" id="ARBA00022728"/>
    </source>
</evidence>
<protein>
    <recommendedName>
        <fullName evidence="8">Splicing factor YJU2</fullName>
    </recommendedName>
</protein>
<dbReference type="OrthoDB" id="674963at2759"/>
<evidence type="ECO:0000313" key="11">
    <source>
        <dbReference type="Proteomes" id="UP001150925"/>
    </source>
</evidence>
<comment type="subcellular location">
    <subcellularLocation>
        <location evidence="1 8">Nucleus</location>
    </subcellularLocation>
</comment>
<comment type="function">
    <text evidence="8">Part of the spliceosome which catalyzes two sequential transesterification reactions, first the excision of the non-coding intron from pre-mRNA and then the ligation of the coding exons to form the mature mRNA. Plays a role in stabilizing the structure of the spliceosome catalytic core and docking of the branch helix into the active site, producing 5'-exon and lariat intron-3'-intermediates.</text>
</comment>
<keyword evidence="4 8" id="KW-0747">Spliceosome</keyword>
<feature type="binding site" evidence="8">
    <location>
        <position position="84"/>
    </location>
    <ligand>
        <name>Zn(2+)</name>
        <dbReference type="ChEBI" id="CHEBI:29105"/>
    </ligand>
</feature>
<keyword evidence="11" id="KW-1185">Reference proteome</keyword>
<name>A0A9W8AQQ1_9FUNG</name>
<accession>A0A9W8AQQ1</accession>
<dbReference type="AlphaFoldDB" id="A0A9W8AQQ1"/>
<organism evidence="10 11">
    <name type="scientific">Dispira parvispora</name>
    <dbReference type="NCBI Taxonomy" id="1520584"/>
    <lineage>
        <taxon>Eukaryota</taxon>
        <taxon>Fungi</taxon>
        <taxon>Fungi incertae sedis</taxon>
        <taxon>Zoopagomycota</taxon>
        <taxon>Kickxellomycotina</taxon>
        <taxon>Dimargaritomycetes</taxon>
        <taxon>Dimargaritales</taxon>
        <taxon>Dimargaritaceae</taxon>
        <taxon>Dispira</taxon>
    </lineage>
</organism>
<evidence type="ECO:0000256" key="3">
    <source>
        <dbReference type="ARBA" id="ARBA00022723"/>
    </source>
</evidence>
<feature type="region of interest" description="Disordered" evidence="9">
    <location>
        <begin position="126"/>
        <end position="146"/>
    </location>
</feature>
<keyword evidence="3 8" id="KW-0479">Metal-binding</keyword>
<dbReference type="InterPro" id="IPR043701">
    <property type="entry name" value="Yju2"/>
</dbReference>
<feature type="binding site" evidence="8">
    <location>
        <position position="47"/>
    </location>
    <ligand>
        <name>Zn(2+)</name>
        <dbReference type="ChEBI" id="CHEBI:29105"/>
    </ligand>
</feature>
<evidence type="ECO:0000256" key="1">
    <source>
        <dbReference type="ARBA" id="ARBA00004123"/>
    </source>
</evidence>
<dbReference type="Proteomes" id="UP001150925">
    <property type="component" value="Unassembled WGS sequence"/>
</dbReference>
<evidence type="ECO:0000256" key="6">
    <source>
        <dbReference type="ARBA" id="ARBA00023187"/>
    </source>
</evidence>
<keyword evidence="6" id="KW-0508">mRNA splicing</keyword>
<evidence type="ECO:0000256" key="7">
    <source>
        <dbReference type="ARBA" id="ARBA00023242"/>
    </source>
</evidence>
<feature type="binding site" evidence="8">
    <location>
        <position position="44"/>
    </location>
    <ligand>
        <name>Zn(2+)</name>
        <dbReference type="ChEBI" id="CHEBI:29105"/>
    </ligand>
</feature>
<dbReference type="EMBL" id="JANBPY010000455">
    <property type="protein sequence ID" value="KAJ1966775.1"/>
    <property type="molecule type" value="Genomic_DNA"/>
</dbReference>
<feature type="compositionally biased region" description="Basic and acidic residues" evidence="9">
    <location>
        <begin position="126"/>
        <end position="137"/>
    </location>
</feature>
<feature type="compositionally biased region" description="Low complexity" evidence="9">
    <location>
        <begin position="314"/>
        <end position="326"/>
    </location>
</feature>
<comment type="subunit">
    <text evidence="8">Component of the spliceosome. Present in the activated B complex, the catalytically activated B* complex which catalyzes the branching, the catalytic step 1 C complex catalyzing the exon ligation, and the postcatalytic P complex containing the ligated exons (mRNA) and the excised lariat intron.</text>
</comment>
<comment type="similarity">
    <text evidence="8">Belongs to the CWC16 family. YJU2 subfamily.</text>
</comment>
<keyword evidence="7 8" id="KW-0539">Nucleus</keyword>
<feature type="region of interest" description="Disordered" evidence="9">
    <location>
        <begin position="1"/>
        <end position="30"/>
    </location>
</feature>